<keyword evidence="3" id="KW-1185">Reference proteome</keyword>
<evidence type="ECO:0000313" key="3">
    <source>
        <dbReference type="Proteomes" id="UP001324533"/>
    </source>
</evidence>
<evidence type="ECO:0000313" key="2">
    <source>
        <dbReference type="EMBL" id="WQB70807.1"/>
    </source>
</evidence>
<dbReference type="RefSeq" id="WP_322410943.1">
    <property type="nucleotide sequence ID" value="NZ_CP139779.1"/>
</dbReference>
<organism evidence="2 3">
    <name type="scientific">Microbacterium invictum</name>
    <dbReference type="NCBI Taxonomy" id="515415"/>
    <lineage>
        <taxon>Bacteria</taxon>
        <taxon>Bacillati</taxon>
        <taxon>Actinomycetota</taxon>
        <taxon>Actinomycetes</taxon>
        <taxon>Micrococcales</taxon>
        <taxon>Microbacteriaceae</taxon>
        <taxon>Microbacterium</taxon>
    </lineage>
</organism>
<name>A0ABZ0VG77_9MICO</name>
<dbReference type="Proteomes" id="UP001324533">
    <property type="component" value="Chromosome"/>
</dbReference>
<dbReference type="EMBL" id="CP139779">
    <property type="protein sequence ID" value="WQB70807.1"/>
    <property type="molecule type" value="Genomic_DNA"/>
</dbReference>
<proteinExistence type="predicted"/>
<protein>
    <submittedName>
        <fullName evidence="2">Uncharacterized protein</fullName>
    </submittedName>
</protein>
<sequence length="97" mass="10795">MSAMYNVSDRFLVFVPVSGDTWLLCDRSHPADDPRAVIAIATRAVLGVDVIWRHGIRAPRRFDRFDDVVRTAADVLSPRSGGPRRPVPIPHRPPARG</sequence>
<feature type="compositionally biased region" description="Pro residues" evidence="1">
    <location>
        <begin position="85"/>
        <end position="97"/>
    </location>
</feature>
<accession>A0ABZ0VG77</accession>
<reference evidence="2 3" key="1">
    <citation type="submission" date="2023-06" db="EMBL/GenBank/DDBJ databases">
        <title>Rock-solubilizing bacteria, Microbacterium invictum, promotes re-establishment of vegetation in rocky wasteland by accelerating rock bio-weathering and reshaping soil bacterial community.</title>
        <authorList>
            <person name="Liu C."/>
        </authorList>
    </citation>
    <scope>NUCLEOTIDE SEQUENCE [LARGE SCALE GENOMIC DNA]</scope>
    <source>
        <strain evidence="2 3">X-18</strain>
    </source>
</reference>
<gene>
    <name evidence="2" type="ORF">T9R20_02285</name>
</gene>
<feature type="region of interest" description="Disordered" evidence="1">
    <location>
        <begin position="76"/>
        <end position="97"/>
    </location>
</feature>
<evidence type="ECO:0000256" key="1">
    <source>
        <dbReference type="SAM" id="MobiDB-lite"/>
    </source>
</evidence>